<dbReference type="CDD" id="cd03794">
    <property type="entry name" value="GT4_WbuB-like"/>
    <property type="match status" value="1"/>
</dbReference>
<dbReference type="Proteomes" id="UP001596116">
    <property type="component" value="Unassembled WGS sequence"/>
</dbReference>
<dbReference type="InterPro" id="IPR050194">
    <property type="entry name" value="Glycosyltransferase_grp1"/>
</dbReference>
<dbReference type="Gene3D" id="3.40.50.2000">
    <property type="entry name" value="Glycogen Phosphorylase B"/>
    <property type="match status" value="2"/>
</dbReference>
<accession>A0ABW1KT78</accession>
<proteinExistence type="predicted"/>
<comment type="caution">
    <text evidence="3">The sequence shown here is derived from an EMBL/GenBank/DDBJ whole genome shotgun (WGS) entry which is preliminary data.</text>
</comment>
<dbReference type="SUPFAM" id="SSF53756">
    <property type="entry name" value="UDP-Glycosyltransferase/glycogen phosphorylase"/>
    <property type="match status" value="1"/>
</dbReference>
<keyword evidence="4" id="KW-1185">Reference proteome</keyword>
<dbReference type="EMBL" id="JBHPON010000001">
    <property type="protein sequence ID" value="MFC6034684.1"/>
    <property type="molecule type" value="Genomic_DNA"/>
</dbReference>
<gene>
    <name evidence="3" type="ORF">ACFMB1_03965</name>
</gene>
<dbReference type="InterPro" id="IPR001296">
    <property type="entry name" value="Glyco_trans_1"/>
</dbReference>
<dbReference type="PANTHER" id="PTHR45947:SF3">
    <property type="entry name" value="SULFOQUINOVOSYL TRANSFERASE SQD2"/>
    <property type="match status" value="1"/>
</dbReference>
<evidence type="ECO:0000259" key="1">
    <source>
        <dbReference type="Pfam" id="PF00534"/>
    </source>
</evidence>
<evidence type="ECO:0000313" key="4">
    <source>
        <dbReference type="Proteomes" id="UP001596116"/>
    </source>
</evidence>
<dbReference type="InterPro" id="IPR028098">
    <property type="entry name" value="Glyco_trans_4-like_N"/>
</dbReference>
<name>A0ABW1KT78_9PROT</name>
<dbReference type="PANTHER" id="PTHR45947">
    <property type="entry name" value="SULFOQUINOVOSYL TRANSFERASE SQD2"/>
    <property type="match status" value="1"/>
</dbReference>
<dbReference type="Pfam" id="PF00534">
    <property type="entry name" value="Glycos_transf_1"/>
    <property type="match status" value="1"/>
</dbReference>
<sequence>MKFLYSHRTRAADGQRVHISALTHALEARGHEVVMCGPDAEPARKLDASSQRGLTGLLPAPVYECAEYGYSFPAHRRLSAAAAQSAPDILYERYNLFFHAGGWLKRKTGLPFILEVNAPLAAERAEHGNLFFKGWARASERAIWREADIVLPVTNALAEYVRAAGVPEARIQVIQNGVDDDFLASHDPASVRAQYGLEGKLVLGFTGFVREWHGLDRAVRFLAQAPRDDLHLFIVGDGPARAGLERLASELGVAGRVTFAGVVQREAMAAHVAAFDIALQPAVVPYASPLKLFEYMAQGKPVIAPESANIREVLTSGEDGLLFGVGGFEGALAALIDDADLRARLGAAAAEKVKRRDYTWAGNARRVEEIAERLKDAAA</sequence>
<organism evidence="3 4">
    <name type="scientific">Hyphococcus aureus</name>
    <dbReference type="NCBI Taxonomy" id="2666033"/>
    <lineage>
        <taxon>Bacteria</taxon>
        <taxon>Pseudomonadati</taxon>
        <taxon>Pseudomonadota</taxon>
        <taxon>Alphaproteobacteria</taxon>
        <taxon>Parvularculales</taxon>
        <taxon>Parvularculaceae</taxon>
        <taxon>Hyphococcus</taxon>
    </lineage>
</organism>
<dbReference type="Pfam" id="PF13439">
    <property type="entry name" value="Glyco_transf_4"/>
    <property type="match status" value="1"/>
</dbReference>
<reference evidence="3 4" key="1">
    <citation type="submission" date="2024-09" db="EMBL/GenBank/DDBJ databases">
        <authorList>
            <person name="Zhang Z.-H."/>
        </authorList>
    </citation>
    <scope>NUCLEOTIDE SEQUENCE [LARGE SCALE GENOMIC DNA]</scope>
    <source>
        <strain evidence="3 4">HHTR114</strain>
    </source>
</reference>
<dbReference type="RefSeq" id="WP_379879976.1">
    <property type="nucleotide sequence ID" value="NZ_JBHPON010000001.1"/>
</dbReference>
<feature type="domain" description="Glycosyl transferase family 1" evidence="1">
    <location>
        <begin position="193"/>
        <end position="351"/>
    </location>
</feature>
<feature type="domain" description="Glycosyltransferase subfamily 4-like N-terminal" evidence="2">
    <location>
        <begin position="13"/>
        <end position="181"/>
    </location>
</feature>
<evidence type="ECO:0000259" key="2">
    <source>
        <dbReference type="Pfam" id="PF13439"/>
    </source>
</evidence>
<evidence type="ECO:0000313" key="3">
    <source>
        <dbReference type="EMBL" id="MFC6034684.1"/>
    </source>
</evidence>
<protein>
    <submittedName>
        <fullName evidence="3">Glycosyltransferase family 4 protein</fullName>
    </submittedName>
</protein>